<evidence type="ECO:0000313" key="1">
    <source>
        <dbReference type="EMBL" id="AWH86219.1"/>
    </source>
</evidence>
<reference evidence="1 2" key="1">
    <citation type="submission" date="2018-04" db="EMBL/GenBank/DDBJ databases">
        <title>Genome sequencing of Flavobacterium sp. HYN0059.</title>
        <authorList>
            <person name="Yi H."/>
            <person name="Baek C."/>
        </authorList>
    </citation>
    <scope>NUCLEOTIDE SEQUENCE [LARGE SCALE GENOMIC DNA]</scope>
    <source>
        <strain evidence="1 2">HYN0059</strain>
    </source>
</reference>
<sequence>MLKNLFFLIAFITWFSAISQDKEATLYFKDGTSILGYGEIKMENKILKLLQGGKIFFKISKDDKPDEWDGEDVDKIVFSGYDFSETTYQFVKVTKDSETYYALLQLISEGEVSLYATIDPKPDKKRYRTTTRFMGGQGFSGMPTVSTTEMEYEPYYYVKRTDEPKLTSFIGNKKRIAEYFKNCPGIVKRLKSNEFGVKTLEQIVEYYNDFCGENSQDSDPEADKD</sequence>
<gene>
    <name evidence="1" type="ORF">HYN59_14360</name>
</gene>
<accession>A0A2S1R0W5</accession>
<proteinExistence type="predicted"/>
<dbReference type="EMBL" id="CP029186">
    <property type="protein sequence ID" value="AWH86219.1"/>
    <property type="molecule type" value="Genomic_DNA"/>
</dbReference>
<protein>
    <submittedName>
        <fullName evidence="1">Uncharacterized protein</fullName>
    </submittedName>
</protein>
<name>A0A2S1R0W5_9FLAO</name>
<organism evidence="1 2">
    <name type="scientific">Flavobacterium album</name>
    <dbReference type="NCBI Taxonomy" id="2175091"/>
    <lineage>
        <taxon>Bacteria</taxon>
        <taxon>Pseudomonadati</taxon>
        <taxon>Bacteroidota</taxon>
        <taxon>Flavobacteriia</taxon>
        <taxon>Flavobacteriales</taxon>
        <taxon>Flavobacteriaceae</taxon>
        <taxon>Flavobacterium</taxon>
    </lineage>
</organism>
<evidence type="ECO:0000313" key="2">
    <source>
        <dbReference type="Proteomes" id="UP000244929"/>
    </source>
</evidence>
<keyword evidence="2" id="KW-1185">Reference proteome</keyword>
<dbReference type="KEGG" id="falb:HYN59_14360"/>
<dbReference type="Proteomes" id="UP000244929">
    <property type="component" value="Chromosome"/>
</dbReference>
<dbReference type="AlphaFoldDB" id="A0A2S1R0W5"/>